<dbReference type="SUPFAM" id="SSF53335">
    <property type="entry name" value="S-adenosyl-L-methionine-dependent methyltransferases"/>
    <property type="match status" value="1"/>
</dbReference>
<evidence type="ECO:0000256" key="1">
    <source>
        <dbReference type="ARBA" id="ARBA00022603"/>
    </source>
</evidence>
<dbReference type="InterPro" id="IPR029063">
    <property type="entry name" value="SAM-dependent_MTases_sf"/>
</dbReference>
<dbReference type="AlphaFoldDB" id="K0UM70"/>
<dbReference type="InterPro" id="IPR016874">
    <property type="entry name" value="TcmP-like"/>
</dbReference>
<dbReference type="PIRSF" id="PIRSF028177">
    <property type="entry name" value="Polyketide_synth_Omtfrase_TcmP"/>
    <property type="match status" value="1"/>
</dbReference>
<evidence type="ECO:0000313" key="3">
    <source>
        <dbReference type="EMBL" id="EJZ06115.1"/>
    </source>
</evidence>
<dbReference type="Gene3D" id="3.40.50.150">
    <property type="entry name" value="Vaccinia Virus protein VP39"/>
    <property type="match status" value="1"/>
</dbReference>
<proteinExistence type="predicted"/>
<dbReference type="Pfam" id="PF04072">
    <property type="entry name" value="LCM"/>
    <property type="match status" value="1"/>
</dbReference>
<keyword evidence="4" id="KW-1185">Reference proteome</keyword>
<evidence type="ECO:0000256" key="2">
    <source>
        <dbReference type="ARBA" id="ARBA00022679"/>
    </source>
</evidence>
<sequence>MSNKVPVDLTGPAKTMLSTLYLKALDADFDRPILGDRFAKAAIDKLDFDWRELEITPKWAPLFTVRTALYDGWVREFIAANPECTVVHLGCGLDCRVFRVDPGPDVRWYDVDFPEVIALREQIYPSRSNYQLIATPATEPNWLDEIPADRPTLLIAEGISMYLTEEEGIALLRRFVDRFGVGELQIDFFNWLAIKSQKTQSLVRTSGSVLYWAVNDPQQILDKLPDIRLLAATTFFDASTYAGTGPAMQALKRAVRLVPPLRKALQYHRFAFGSPAAQR</sequence>
<evidence type="ECO:0000313" key="4">
    <source>
        <dbReference type="Proteomes" id="UP000006072"/>
    </source>
</evidence>
<keyword evidence="2 3" id="KW-0808">Transferase</keyword>
<accession>K0UM70</accession>
<gene>
    <name evidence="3" type="ORF">MVAC_23040</name>
</gene>
<dbReference type="PATRIC" id="fig|1194972.3.peg.4592"/>
<dbReference type="EMBL" id="ALQA01000065">
    <property type="protein sequence ID" value="EJZ06115.1"/>
    <property type="molecule type" value="Genomic_DNA"/>
</dbReference>
<dbReference type="InterPro" id="IPR007213">
    <property type="entry name" value="Ppm1/Ppm2/Tcmp"/>
</dbReference>
<dbReference type="GO" id="GO:0032259">
    <property type="term" value="P:methylation"/>
    <property type="evidence" value="ECO:0007669"/>
    <property type="project" value="UniProtKB-KW"/>
</dbReference>
<dbReference type="RefSeq" id="WP_003932271.1">
    <property type="nucleotide sequence ID" value="NZ_JH814696.1"/>
</dbReference>
<organism evidence="3 4">
    <name type="scientific">Mycolicibacterium vaccae ATCC 25954</name>
    <dbReference type="NCBI Taxonomy" id="1194972"/>
    <lineage>
        <taxon>Bacteria</taxon>
        <taxon>Bacillati</taxon>
        <taxon>Actinomycetota</taxon>
        <taxon>Actinomycetes</taxon>
        <taxon>Mycobacteriales</taxon>
        <taxon>Mycobacteriaceae</taxon>
        <taxon>Mycolicibacterium</taxon>
    </lineage>
</organism>
<protein>
    <submittedName>
        <fullName evidence="3">O-methyltransferase domain-containing protein</fullName>
    </submittedName>
</protein>
<dbReference type="eggNOG" id="COG3315">
    <property type="taxonomic scope" value="Bacteria"/>
</dbReference>
<keyword evidence="1 3" id="KW-0489">Methyltransferase</keyword>
<dbReference type="PANTHER" id="PTHR43619">
    <property type="entry name" value="S-ADENOSYL-L-METHIONINE-DEPENDENT METHYLTRANSFERASE YKTD-RELATED"/>
    <property type="match status" value="1"/>
</dbReference>
<dbReference type="HOGENOM" id="CLU_069348_2_0_11"/>
<dbReference type="GO" id="GO:0008168">
    <property type="term" value="F:methyltransferase activity"/>
    <property type="evidence" value="ECO:0007669"/>
    <property type="project" value="UniProtKB-KW"/>
</dbReference>
<reference evidence="3 4" key="1">
    <citation type="journal article" date="2012" name="J. Bacteriol.">
        <title>Complete Genome Sequence of Mycobacterium vaccae Type Strain ATCC 25954.</title>
        <authorList>
            <person name="Ho Y.S."/>
            <person name="Adroub S.A."/>
            <person name="Abadi M."/>
            <person name="Al Alwan B."/>
            <person name="Alkhateeb R."/>
            <person name="Gao G."/>
            <person name="Ragab A."/>
            <person name="Ali S."/>
            <person name="van Soolingen D."/>
            <person name="Bitter W."/>
            <person name="Pain A."/>
            <person name="Abdallah A.M."/>
        </authorList>
    </citation>
    <scope>NUCLEOTIDE SEQUENCE [LARGE SCALE GENOMIC DNA]</scope>
    <source>
        <strain evidence="3 4">ATCC 25954</strain>
    </source>
</reference>
<dbReference type="PANTHER" id="PTHR43619:SF2">
    <property type="entry name" value="S-ADENOSYL-L-METHIONINE-DEPENDENT METHYLTRANSFERASES SUPERFAMILY PROTEIN"/>
    <property type="match status" value="1"/>
</dbReference>
<name>K0UM70_MYCVA</name>
<dbReference type="Proteomes" id="UP000006072">
    <property type="component" value="Unassembled WGS sequence"/>
</dbReference>
<comment type="caution">
    <text evidence="3">The sequence shown here is derived from an EMBL/GenBank/DDBJ whole genome shotgun (WGS) entry which is preliminary data.</text>
</comment>